<dbReference type="Proteomes" id="UP000499080">
    <property type="component" value="Unassembled WGS sequence"/>
</dbReference>
<feature type="region of interest" description="Disordered" evidence="1">
    <location>
        <begin position="1"/>
        <end position="23"/>
    </location>
</feature>
<protein>
    <submittedName>
        <fullName evidence="2">Uncharacterized protein</fullName>
    </submittedName>
</protein>
<gene>
    <name evidence="2" type="ORF">AVEN_253351_1</name>
</gene>
<dbReference type="EMBL" id="BGPR01132833">
    <property type="protein sequence ID" value="GBN49942.1"/>
    <property type="molecule type" value="Genomic_DNA"/>
</dbReference>
<name>A0A4Y2PFQ0_ARAVE</name>
<proteinExistence type="predicted"/>
<dbReference type="AlphaFoldDB" id="A0A4Y2PFQ0"/>
<accession>A0A4Y2PFQ0</accession>
<evidence type="ECO:0000313" key="2">
    <source>
        <dbReference type="EMBL" id="GBN49942.1"/>
    </source>
</evidence>
<sequence length="36" mass="3897">FTSEDEKPNFAGDDREGSDNGIPAQEVCLIVTDLVD</sequence>
<evidence type="ECO:0000313" key="3">
    <source>
        <dbReference type="Proteomes" id="UP000499080"/>
    </source>
</evidence>
<comment type="caution">
    <text evidence="2">The sequence shown here is derived from an EMBL/GenBank/DDBJ whole genome shotgun (WGS) entry which is preliminary data.</text>
</comment>
<evidence type="ECO:0000256" key="1">
    <source>
        <dbReference type="SAM" id="MobiDB-lite"/>
    </source>
</evidence>
<feature type="non-terminal residue" evidence="2">
    <location>
        <position position="1"/>
    </location>
</feature>
<reference evidence="2 3" key="1">
    <citation type="journal article" date="2019" name="Sci. Rep.">
        <title>Orb-weaving spider Araneus ventricosus genome elucidates the spidroin gene catalogue.</title>
        <authorList>
            <person name="Kono N."/>
            <person name="Nakamura H."/>
            <person name="Ohtoshi R."/>
            <person name="Moran D.A.P."/>
            <person name="Shinohara A."/>
            <person name="Yoshida Y."/>
            <person name="Fujiwara M."/>
            <person name="Mori M."/>
            <person name="Tomita M."/>
            <person name="Arakawa K."/>
        </authorList>
    </citation>
    <scope>NUCLEOTIDE SEQUENCE [LARGE SCALE GENOMIC DNA]</scope>
</reference>
<feature type="compositionally biased region" description="Basic and acidic residues" evidence="1">
    <location>
        <begin position="1"/>
        <end position="18"/>
    </location>
</feature>
<organism evidence="2 3">
    <name type="scientific">Araneus ventricosus</name>
    <name type="common">Orbweaver spider</name>
    <name type="synonym">Epeira ventricosa</name>
    <dbReference type="NCBI Taxonomy" id="182803"/>
    <lineage>
        <taxon>Eukaryota</taxon>
        <taxon>Metazoa</taxon>
        <taxon>Ecdysozoa</taxon>
        <taxon>Arthropoda</taxon>
        <taxon>Chelicerata</taxon>
        <taxon>Arachnida</taxon>
        <taxon>Araneae</taxon>
        <taxon>Araneomorphae</taxon>
        <taxon>Entelegynae</taxon>
        <taxon>Araneoidea</taxon>
        <taxon>Araneidae</taxon>
        <taxon>Araneus</taxon>
    </lineage>
</organism>
<keyword evidence="3" id="KW-1185">Reference proteome</keyword>